<evidence type="ECO:0008006" key="7">
    <source>
        <dbReference type="Google" id="ProtNLM"/>
    </source>
</evidence>
<keyword evidence="1" id="KW-0677">Repeat</keyword>
<dbReference type="SUPFAM" id="SSF48403">
    <property type="entry name" value="Ankyrin repeat"/>
    <property type="match status" value="1"/>
</dbReference>
<evidence type="ECO:0000256" key="4">
    <source>
        <dbReference type="SAM" id="MobiDB-lite"/>
    </source>
</evidence>
<evidence type="ECO:0000313" key="6">
    <source>
        <dbReference type="Proteomes" id="UP001175261"/>
    </source>
</evidence>
<comment type="caution">
    <text evidence="5">The sequence shown here is derived from an EMBL/GenBank/DDBJ whole genome shotgun (WGS) entry which is preliminary data.</text>
</comment>
<dbReference type="PROSITE" id="PS50297">
    <property type="entry name" value="ANK_REP_REGION"/>
    <property type="match status" value="2"/>
</dbReference>
<reference evidence="5" key="1">
    <citation type="submission" date="2022-10" db="EMBL/GenBank/DDBJ databases">
        <title>Determination and structural analysis of whole genome sequence of Sarocladium strictum F4-1.</title>
        <authorList>
            <person name="Hu L."/>
            <person name="Jiang Y."/>
        </authorList>
    </citation>
    <scope>NUCLEOTIDE SEQUENCE</scope>
    <source>
        <strain evidence="5">F4-1</strain>
    </source>
</reference>
<evidence type="ECO:0000256" key="2">
    <source>
        <dbReference type="ARBA" id="ARBA00023043"/>
    </source>
</evidence>
<keyword evidence="2 3" id="KW-0040">ANK repeat</keyword>
<accession>A0AA39L9U6</accession>
<organism evidence="5 6">
    <name type="scientific">Sarocladium strictum</name>
    <name type="common">Black bundle disease fungus</name>
    <name type="synonym">Acremonium strictum</name>
    <dbReference type="NCBI Taxonomy" id="5046"/>
    <lineage>
        <taxon>Eukaryota</taxon>
        <taxon>Fungi</taxon>
        <taxon>Dikarya</taxon>
        <taxon>Ascomycota</taxon>
        <taxon>Pezizomycotina</taxon>
        <taxon>Sordariomycetes</taxon>
        <taxon>Hypocreomycetidae</taxon>
        <taxon>Hypocreales</taxon>
        <taxon>Sarocladiaceae</taxon>
        <taxon>Sarocladium</taxon>
    </lineage>
</organism>
<dbReference type="PANTHER" id="PTHR24123:SF33">
    <property type="entry name" value="PROTEIN HOS4"/>
    <property type="match status" value="1"/>
</dbReference>
<proteinExistence type="predicted"/>
<dbReference type="SMART" id="SM00248">
    <property type="entry name" value="ANK"/>
    <property type="match status" value="10"/>
</dbReference>
<feature type="region of interest" description="Disordered" evidence="4">
    <location>
        <begin position="1126"/>
        <end position="1149"/>
    </location>
</feature>
<dbReference type="InterPro" id="IPR051165">
    <property type="entry name" value="Multifunctional_ANK_Repeat"/>
</dbReference>
<evidence type="ECO:0000313" key="5">
    <source>
        <dbReference type="EMBL" id="KAK0389941.1"/>
    </source>
</evidence>
<dbReference type="Pfam" id="PF13637">
    <property type="entry name" value="Ank_4"/>
    <property type="match status" value="1"/>
</dbReference>
<evidence type="ECO:0000256" key="3">
    <source>
        <dbReference type="PROSITE-ProRule" id="PRU00023"/>
    </source>
</evidence>
<feature type="compositionally biased region" description="Basic and acidic residues" evidence="4">
    <location>
        <begin position="1138"/>
        <end position="1149"/>
    </location>
</feature>
<dbReference type="Gene3D" id="1.25.40.20">
    <property type="entry name" value="Ankyrin repeat-containing domain"/>
    <property type="match status" value="3"/>
</dbReference>
<sequence length="1149" mass="129172">MDDIWRRNEALFRRLYQEERKTLAEVKEIVEAEPHCFPEHRISIYETRLRDVLGLRKKLKREDWVSIHRYTIAQGLHHGEYDIFLNDTRICPKKAWKEIRRNRCHGQRNTLGNNSLPPGVRVLRRPMITSTQPEPSSATTLARNHQQAAVASNTETELAQSQPLQTWGSFSAALYAIDTFPSFPANAIESTDKGTQAITQYSVAEIVARNVHETLPWNHFRMTVLGLMFNRKITYEMVDPNGLVSQYMPNDGFFPVAPGSLVSPFADSMYPSRLGPNQYAISHAITSDQLVWYQQLARLGHMITEGIGFPLDVRPFIAFGSLLGQQSPEVVFRISRSCRLFIRAVWDAFLLTMQGASFISKAFPLQEADMVRKACTDIIRVVLATYPEWIQDSKEMLLMVSAWLRSPDLVTQLLNRGATASYSEGSRSTILCAAEAGLTAVMKRLVSTIDINAPITTDGNASHLSILVQGIVNEELEARTKSEGDLLDALNILLASGANADAPYTFKHGNGARELQRLHGPWTMSCIEMAFYYSHRAYAVMAEYSSEGYGVMTRLGVCVAASTGHIALEHYMKSRTSPNVTRRHQLLKLVLLDVMLIPFNAFGVKRLNARQAKIIRVLLEYGVCPQFLENEPGITEYAITTWMGSVEESGLTDDLQAILVFLRMVHMEPGFRSLQQCIEEKGTLLLNFLREHNVVNQLVVRRHGHIMLAAAALKQNTEAITWLLEMGADINGKDKMPAFFASDSCIAACFRRGGSIEMCRHLVRLGAKLRLFSTDKTCARLLCYALKKALPRSYRPGTTSDVNRTLGIWNFFQEYSAEVNLLSMLEWRRVVWRLHVDSAVLEDERLARLFHFLLSKTAKPGCTPPLIFAIRLNQKSMVRTLLASEVDVNEAYADTTPLHAALDQEDFQLAKRLIDLGANIKILRRRGSKLSDDALSTACFAYKHDPTTPLARQARLEVIQLLIEKGAEINGGRIPLFPQIWLEPPLQICAHVGDLEAAALLLKNGADPNVLDFFPDPIPSLRRSMTALDNAVRWGRLNMTQLLLKSGGMSAAPGSTGFDGALDIAAKRGYNAIAELMWQHIHDLEMSFRESADGRARHEAIVDNVRSQIENMMAYVQVQKSIPEGRSCEDEWSCEEEWSSKDEWSSEDE</sequence>
<name>A0AA39L9U6_SARSR</name>
<dbReference type="InterPro" id="IPR002110">
    <property type="entry name" value="Ankyrin_rpt"/>
</dbReference>
<feature type="repeat" description="ANK" evidence="3">
    <location>
        <begin position="985"/>
        <end position="1013"/>
    </location>
</feature>
<dbReference type="PANTHER" id="PTHR24123">
    <property type="entry name" value="ANKYRIN REPEAT-CONTAINING"/>
    <property type="match status" value="1"/>
</dbReference>
<dbReference type="InterPro" id="IPR036770">
    <property type="entry name" value="Ankyrin_rpt-contain_sf"/>
</dbReference>
<keyword evidence="6" id="KW-1185">Reference proteome</keyword>
<dbReference type="EMBL" id="JAPDFR010000002">
    <property type="protein sequence ID" value="KAK0389941.1"/>
    <property type="molecule type" value="Genomic_DNA"/>
</dbReference>
<evidence type="ECO:0000256" key="1">
    <source>
        <dbReference type="ARBA" id="ARBA00022737"/>
    </source>
</evidence>
<feature type="repeat" description="ANK" evidence="3">
    <location>
        <begin position="893"/>
        <end position="925"/>
    </location>
</feature>
<dbReference type="PROSITE" id="PS50088">
    <property type="entry name" value="ANK_REPEAT"/>
    <property type="match status" value="3"/>
</dbReference>
<gene>
    <name evidence="5" type="ORF">NLU13_3514</name>
</gene>
<protein>
    <recommendedName>
        <fullName evidence="7">Clr5 domain-containing protein</fullName>
    </recommendedName>
</protein>
<dbReference type="Pfam" id="PF12796">
    <property type="entry name" value="Ank_2"/>
    <property type="match status" value="1"/>
</dbReference>
<feature type="repeat" description="ANK" evidence="3">
    <location>
        <begin position="703"/>
        <end position="735"/>
    </location>
</feature>
<dbReference type="Proteomes" id="UP001175261">
    <property type="component" value="Unassembled WGS sequence"/>
</dbReference>
<dbReference type="AlphaFoldDB" id="A0AA39L9U6"/>